<dbReference type="InterPro" id="IPR023606">
    <property type="entry name" value="CoA-Trfase_III_dom_1_sf"/>
</dbReference>
<keyword evidence="3 10" id="KW-0812">Transmembrane</keyword>
<feature type="non-terminal residue" evidence="12">
    <location>
        <position position="1"/>
    </location>
</feature>
<proteinExistence type="inferred from homology"/>
<keyword evidence="7" id="KW-0406">Ion transport</keyword>
<dbReference type="Gene3D" id="3.40.50.80">
    <property type="entry name" value="Nucleotide-binding domain of ferredoxin-NADP reductase (FNR) module"/>
    <property type="match status" value="1"/>
</dbReference>
<evidence type="ECO:0000256" key="10">
    <source>
        <dbReference type="SAM" id="Phobius"/>
    </source>
</evidence>
<dbReference type="GO" id="GO:0006952">
    <property type="term" value="P:defense response"/>
    <property type="evidence" value="ECO:0007669"/>
    <property type="project" value="TreeGrafter"/>
</dbReference>
<dbReference type="AlphaFoldDB" id="A0A9P8ER23"/>
<feature type="transmembrane region" description="Helical" evidence="10">
    <location>
        <begin position="682"/>
        <end position="699"/>
    </location>
</feature>
<evidence type="ECO:0000256" key="9">
    <source>
        <dbReference type="SAM" id="MobiDB-lite"/>
    </source>
</evidence>
<dbReference type="InterPro" id="IPR013112">
    <property type="entry name" value="FAD-bd_8"/>
</dbReference>
<dbReference type="Pfam" id="PF01794">
    <property type="entry name" value="Ferric_reduct"/>
    <property type="match status" value="1"/>
</dbReference>
<dbReference type="GO" id="GO:0043020">
    <property type="term" value="C:NADPH oxidase complex"/>
    <property type="evidence" value="ECO:0007669"/>
    <property type="project" value="TreeGrafter"/>
</dbReference>
<dbReference type="PANTHER" id="PTHR11972">
    <property type="entry name" value="NADPH OXIDASE"/>
    <property type="match status" value="1"/>
</dbReference>
<comment type="subcellular location">
    <subcellularLocation>
        <location evidence="1">Membrane</location>
        <topology evidence="1">Multi-pass membrane protein</topology>
    </subcellularLocation>
</comment>
<dbReference type="SUPFAM" id="SSF63380">
    <property type="entry name" value="Riboflavin synthase domain-like"/>
    <property type="match status" value="1"/>
</dbReference>
<dbReference type="GO" id="GO:0006811">
    <property type="term" value="P:monoatomic ion transport"/>
    <property type="evidence" value="ECO:0007669"/>
    <property type="project" value="UniProtKB-KW"/>
</dbReference>
<gene>
    <name evidence="12" type="ORF">KCU76_g3808</name>
</gene>
<reference evidence="12" key="2">
    <citation type="submission" date="2021-08" db="EMBL/GenBank/DDBJ databases">
        <authorList>
            <person name="Gostincar C."/>
            <person name="Sun X."/>
            <person name="Song Z."/>
            <person name="Gunde-Cimerman N."/>
        </authorList>
    </citation>
    <scope>NUCLEOTIDE SEQUENCE</scope>
    <source>
        <strain evidence="12">EXF-9911</strain>
    </source>
</reference>
<dbReference type="Pfam" id="PF08022">
    <property type="entry name" value="FAD_binding_8"/>
    <property type="match status" value="1"/>
</dbReference>
<protein>
    <submittedName>
        <fullName evidence="12">CoA-transferase family III</fullName>
    </submittedName>
</protein>
<reference evidence="12" key="1">
    <citation type="journal article" date="2021" name="J Fungi (Basel)">
        <title>Virulence traits and population genomics of the black yeast Aureobasidium melanogenum.</title>
        <authorList>
            <person name="Cernosa A."/>
            <person name="Sun X."/>
            <person name="Gostincar C."/>
            <person name="Fang C."/>
            <person name="Gunde-Cimerman N."/>
            <person name="Song Z."/>
        </authorList>
    </citation>
    <scope>NUCLEOTIDE SEQUENCE</scope>
    <source>
        <strain evidence="12">EXF-9911</strain>
    </source>
</reference>
<feature type="transmembrane region" description="Helical" evidence="10">
    <location>
        <begin position="652"/>
        <end position="670"/>
    </location>
</feature>
<keyword evidence="8 10" id="KW-0472">Membrane</keyword>
<evidence type="ECO:0000256" key="1">
    <source>
        <dbReference type="ARBA" id="ARBA00004141"/>
    </source>
</evidence>
<dbReference type="InterPro" id="IPR013121">
    <property type="entry name" value="Fe_red_NAD-bd_6"/>
</dbReference>
<sequence length="1114" mass="124015">MELHTKSGCTSVSAEGLVTVDRSSHEESDVVEELWTGLDLPSVALARIQLEGDSGPALPSSFRLGVLAQSSIALSALAAAQIHALRNNIQVPHVEIPLQHAIIEFKSERFYTIDGQRPAAKPNAIGGLHQTADGYIRVHDSFPNHSNGMLKLVGLPLGSTREQLADKIANWRSLDLEHAATTKGKLAAYALRSYKEWDALPQSRAIADFPISIQQILSEGKTGFPDRMHKGAVKCLQGLRVVEMSRVIAAPLCGKTLAAHGADVIWVTSPNLPDLPDIDREFGRGKRTVQLDIHDAADRIKLSDLIKDCDVFIQGYRPGSLAQYGLSPEELVKVNPNIVVANMSAFGPKGPWASQRGFDSLVQTCSGMNVSEAQHADQGESARPLPCQALDHASGYLLATGVIAALYRRVVRGGAWRVDVSLAGTMKYLRSLGQYPGPSGFRCKDYKKQADLPAGYLETRETDFGLMTAVKHSAKISGCESGHEGTDTAGVLSTLAQSRARRLRAYWEVHGPEYGFLALVVGMQVAFGTWQLVKYLTTAPYRETFGWGVVLAKTSAGVLYPTTIFLVLSMCRWLSTALRRFYWISRFVNWDLSQAFHIKMSIVALVFAPFHSIGHLTGSMLYASRPAQQDEVAAFLGPDAVPRPYSAWIRSLPGWTGLVTFGLFWVIGATSLPSVRRKSYEVFQLGHILVFPIFAFLMVHGTVGYLQWPMMGYFLAFPVLLVLVERIVRTCNGFSPLSAYLEVLDKETVCITVVTPASRNFDYRAGQFVLLQVPVLSRWQWHPFTISTCIGNELQLHIKTDGNWTRKLRKLGTFLEAVKIKIGIDGPYGAPTQRFHNFEQTIIVGAGIGVTPFSGILTDLQAKEEQRIGTKKWRSSPYREAAEFRRAPQQSSCQSTELAGDNENETEASTSRSETSDPELEECELSRQQPNLRTTYLSNYDLETYKLVDYHWMVRDRNNLLWLSDLLNHMSATTASASYPSNIDFRIITHVTQKRKSLSTHVFRWLLEKHRTPEHPESPITGLINATHFGRPDMKTIMNKHYEDMCVLLLANKDFYRKNKKKLEDLESGIKVGVFFCGTPVVGYQLADACRALTARGREDKTFIEYHFMMEVFG</sequence>
<dbReference type="InterPro" id="IPR003673">
    <property type="entry name" value="CoA-Trfase_fam_III"/>
</dbReference>
<name>A0A9P8ER23_AURME</name>
<keyword evidence="5 10" id="KW-1133">Transmembrane helix</keyword>
<dbReference type="GO" id="GO:0042554">
    <property type="term" value="P:superoxide anion generation"/>
    <property type="evidence" value="ECO:0007669"/>
    <property type="project" value="TreeGrafter"/>
</dbReference>
<dbReference type="Pfam" id="PF08030">
    <property type="entry name" value="NAD_binding_6"/>
    <property type="match status" value="1"/>
</dbReference>
<dbReference type="InterPro" id="IPR039261">
    <property type="entry name" value="FNR_nucleotide-bd"/>
</dbReference>
<dbReference type="InterPro" id="IPR017927">
    <property type="entry name" value="FAD-bd_FR_type"/>
</dbReference>
<dbReference type="PROSITE" id="PS51384">
    <property type="entry name" value="FAD_FR"/>
    <property type="match status" value="1"/>
</dbReference>
<feature type="transmembrane region" description="Helical" evidence="10">
    <location>
        <begin position="545"/>
        <end position="574"/>
    </location>
</feature>
<dbReference type="OrthoDB" id="167398at2759"/>
<feature type="compositionally biased region" description="Polar residues" evidence="9">
    <location>
        <begin position="888"/>
        <end position="897"/>
    </location>
</feature>
<dbReference type="SUPFAM" id="SSF89796">
    <property type="entry name" value="CoA-transferase family III (CaiB/BaiF)"/>
    <property type="match status" value="2"/>
</dbReference>
<evidence type="ECO:0000256" key="6">
    <source>
        <dbReference type="ARBA" id="ARBA00023002"/>
    </source>
</evidence>
<keyword evidence="7" id="KW-0813">Transport</keyword>
<feature type="region of interest" description="Disordered" evidence="9">
    <location>
        <begin position="884"/>
        <end position="928"/>
    </location>
</feature>
<evidence type="ECO:0000256" key="5">
    <source>
        <dbReference type="ARBA" id="ARBA00022989"/>
    </source>
</evidence>
<keyword evidence="4" id="KW-0249">Electron transport</keyword>
<evidence type="ECO:0000313" key="13">
    <source>
        <dbReference type="Proteomes" id="UP000779574"/>
    </source>
</evidence>
<feature type="domain" description="FAD-binding FR-type" evidence="11">
    <location>
        <begin position="714"/>
        <end position="834"/>
    </location>
</feature>
<dbReference type="CDD" id="cd06186">
    <property type="entry name" value="NOX_Duox_like_FAD_NADP"/>
    <property type="match status" value="1"/>
</dbReference>
<evidence type="ECO:0000256" key="7">
    <source>
        <dbReference type="ARBA" id="ARBA00023065"/>
    </source>
</evidence>
<accession>A0A9P8ER23</accession>
<dbReference type="EMBL" id="JAHFXF010000105">
    <property type="protein sequence ID" value="KAG9696325.1"/>
    <property type="molecule type" value="Genomic_DNA"/>
</dbReference>
<dbReference type="SUPFAM" id="SSF52343">
    <property type="entry name" value="Ferredoxin reductase-like, C-terminal NADP-linked domain"/>
    <property type="match status" value="1"/>
</dbReference>
<evidence type="ECO:0000256" key="8">
    <source>
        <dbReference type="ARBA" id="ARBA00023136"/>
    </source>
</evidence>
<organism evidence="12 13">
    <name type="scientific">Aureobasidium melanogenum</name>
    <name type="common">Aureobasidium pullulans var. melanogenum</name>
    <dbReference type="NCBI Taxonomy" id="46634"/>
    <lineage>
        <taxon>Eukaryota</taxon>
        <taxon>Fungi</taxon>
        <taxon>Dikarya</taxon>
        <taxon>Ascomycota</taxon>
        <taxon>Pezizomycotina</taxon>
        <taxon>Dothideomycetes</taxon>
        <taxon>Dothideomycetidae</taxon>
        <taxon>Dothideales</taxon>
        <taxon>Saccotheciaceae</taxon>
        <taxon>Aureobasidium</taxon>
    </lineage>
</organism>
<comment type="similarity">
    <text evidence="2">Belongs to the CoA-transferase III family.</text>
</comment>
<dbReference type="Gene3D" id="3.40.50.10540">
    <property type="entry name" value="Crotonobetainyl-coa:carnitine coa-transferase, domain 1"/>
    <property type="match status" value="1"/>
</dbReference>
<evidence type="ECO:0000256" key="4">
    <source>
        <dbReference type="ARBA" id="ARBA00022982"/>
    </source>
</evidence>
<dbReference type="Pfam" id="PF02515">
    <property type="entry name" value="CoA_transf_3"/>
    <property type="match status" value="1"/>
</dbReference>
<dbReference type="Proteomes" id="UP000779574">
    <property type="component" value="Unassembled WGS sequence"/>
</dbReference>
<dbReference type="PANTHER" id="PTHR11972:SF153">
    <property type="entry name" value="SUPEROXIDE-GENERATING NADPH OXIDASE HEAVY CHAIN SUBUNIT A"/>
    <property type="match status" value="1"/>
</dbReference>
<evidence type="ECO:0000256" key="2">
    <source>
        <dbReference type="ARBA" id="ARBA00008383"/>
    </source>
</evidence>
<dbReference type="InterPro" id="IPR050369">
    <property type="entry name" value="RBOH/FRE"/>
</dbReference>
<dbReference type="GO" id="GO:0016175">
    <property type="term" value="F:superoxide-generating NAD(P)H oxidase activity"/>
    <property type="evidence" value="ECO:0007669"/>
    <property type="project" value="TreeGrafter"/>
</dbReference>
<evidence type="ECO:0000256" key="3">
    <source>
        <dbReference type="ARBA" id="ARBA00022692"/>
    </source>
</evidence>
<feature type="transmembrane region" description="Helical" evidence="10">
    <location>
        <begin position="595"/>
        <end position="614"/>
    </location>
</feature>
<evidence type="ECO:0000313" key="12">
    <source>
        <dbReference type="EMBL" id="KAG9696325.1"/>
    </source>
</evidence>
<evidence type="ECO:0000259" key="11">
    <source>
        <dbReference type="PROSITE" id="PS51384"/>
    </source>
</evidence>
<comment type="caution">
    <text evidence="12">The sequence shown here is derived from an EMBL/GenBank/DDBJ whole genome shotgun (WGS) entry which is preliminary data.</text>
</comment>
<dbReference type="Gene3D" id="2.40.30.10">
    <property type="entry name" value="Translation factors"/>
    <property type="match status" value="1"/>
</dbReference>
<keyword evidence="6" id="KW-0560">Oxidoreductase</keyword>
<dbReference type="InterPro" id="IPR013130">
    <property type="entry name" value="Fe3_Rdtase_TM_dom"/>
</dbReference>
<dbReference type="InterPro" id="IPR017938">
    <property type="entry name" value="Riboflavin_synthase-like_b-brl"/>
</dbReference>